<dbReference type="GO" id="GO:0006355">
    <property type="term" value="P:regulation of DNA-templated transcription"/>
    <property type="evidence" value="ECO:0007669"/>
    <property type="project" value="InterPro"/>
</dbReference>
<dbReference type="RefSeq" id="WP_264321434.1">
    <property type="nucleotide sequence ID" value="NZ_JADEXN010000164.1"/>
</dbReference>
<comment type="caution">
    <text evidence="2">The sequence shown here is derived from an EMBL/GenBank/DDBJ whole genome shotgun (WGS) entry which is preliminary data.</text>
</comment>
<evidence type="ECO:0000256" key="1">
    <source>
        <dbReference type="SAM" id="Coils"/>
    </source>
</evidence>
<dbReference type="Gene3D" id="1.10.1220.10">
    <property type="entry name" value="Met repressor-like"/>
    <property type="match status" value="1"/>
</dbReference>
<evidence type="ECO:0000313" key="2">
    <source>
        <dbReference type="EMBL" id="MBE9041209.1"/>
    </source>
</evidence>
<dbReference type="EMBL" id="JADEXN010000164">
    <property type="protein sequence ID" value="MBE9041209.1"/>
    <property type="molecule type" value="Genomic_DNA"/>
</dbReference>
<organism evidence="2 3">
    <name type="scientific">Zarconia navalis LEGE 11467</name>
    <dbReference type="NCBI Taxonomy" id="1828826"/>
    <lineage>
        <taxon>Bacteria</taxon>
        <taxon>Bacillati</taxon>
        <taxon>Cyanobacteriota</taxon>
        <taxon>Cyanophyceae</taxon>
        <taxon>Oscillatoriophycideae</taxon>
        <taxon>Oscillatoriales</taxon>
        <taxon>Oscillatoriales incertae sedis</taxon>
        <taxon>Zarconia</taxon>
        <taxon>Zarconia navalis</taxon>
    </lineage>
</organism>
<name>A0A928VVQ0_9CYAN</name>
<dbReference type="InterPro" id="IPR013321">
    <property type="entry name" value="Arc_rbn_hlx_hlx"/>
</dbReference>
<dbReference type="InterPro" id="IPR010985">
    <property type="entry name" value="Ribbon_hlx_hlx"/>
</dbReference>
<feature type="coiled-coil region" evidence="1">
    <location>
        <begin position="42"/>
        <end position="108"/>
    </location>
</feature>
<dbReference type="Proteomes" id="UP000621799">
    <property type="component" value="Unassembled WGS sequence"/>
</dbReference>
<sequence length="118" mass="13325">MSKKMYSFRLPEELMEALREKADRDGVSATELVVRFIRLGLQNPLDKRMETLEEEVKSLQQQQQTQTKAAVASPMVLVPPSALVPDANASLQSEMAKIRQKIDSIEEKLDRQSPPNSD</sequence>
<accession>A0A928VVQ0</accession>
<dbReference type="SUPFAM" id="SSF47598">
    <property type="entry name" value="Ribbon-helix-helix"/>
    <property type="match status" value="1"/>
</dbReference>
<protein>
    <submittedName>
        <fullName evidence="2">Uncharacterized protein</fullName>
    </submittedName>
</protein>
<keyword evidence="1" id="KW-0175">Coiled coil</keyword>
<proteinExistence type="predicted"/>
<dbReference type="AlphaFoldDB" id="A0A928VVQ0"/>
<evidence type="ECO:0000313" key="3">
    <source>
        <dbReference type="Proteomes" id="UP000621799"/>
    </source>
</evidence>
<keyword evidence="3" id="KW-1185">Reference proteome</keyword>
<gene>
    <name evidence="2" type="ORF">IQ235_10505</name>
</gene>
<reference evidence="2" key="1">
    <citation type="submission" date="2020-10" db="EMBL/GenBank/DDBJ databases">
        <authorList>
            <person name="Castelo-Branco R."/>
            <person name="Eusebio N."/>
            <person name="Adriana R."/>
            <person name="Vieira A."/>
            <person name="Brugerolle De Fraissinette N."/>
            <person name="Rezende De Castro R."/>
            <person name="Schneider M.P."/>
            <person name="Vasconcelos V."/>
            <person name="Leao P.N."/>
        </authorList>
    </citation>
    <scope>NUCLEOTIDE SEQUENCE</scope>
    <source>
        <strain evidence="2">LEGE 11467</strain>
    </source>
</reference>